<sequence>MQLKQINVDLVKSVLKKEKYHTKTTIASSTGLSVATCGNILKELVATGEVQEVDLCPSTGGRPARRFVYNKDFAYVAILYARREGFYHTITCVVSNLLGEEIYNNIMEHDDIGLHTFDQTIAMLLKLYPNIKVLGIGVPGVVHDGHVDMCDFKKLSHTPMADHLVNKFGLKVIIENDVNSTALGFYHKHHYAMDESIAYLYYPIDDNPGAGIMINGRILPGESHFAGEVSFLPLGLEVNYNKIQSDRELLSSTVAKTIQAINCVINPKSVILSGYCFLDDILESIQTQISQMSPSPHVPEIIHDLHMHESYVCGLTTMALEQLSCNIQVVEK</sequence>
<evidence type="ECO:0000256" key="3">
    <source>
        <dbReference type="ARBA" id="ARBA00022629"/>
    </source>
</evidence>
<dbReference type="PANTHER" id="PTHR18964:SF149">
    <property type="entry name" value="BIFUNCTIONAL UDP-N-ACETYLGLUCOSAMINE 2-EPIMERASE_N-ACETYLMANNOSAMINE KINASE"/>
    <property type="match status" value="1"/>
</dbReference>
<dbReference type="AlphaFoldDB" id="A0A8J8MJR3"/>
<evidence type="ECO:0000256" key="2">
    <source>
        <dbReference type="ARBA" id="ARBA00006479"/>
    </source>
</evidence>
<dbReference type="InterPro" id="IPR036388">
    <property type="entry name" value="WH-like_DNA-bd_sf"/>
</dbReference>
<dbReference type="PANTHER" id="PTHR18964">
    <property type="entry name" value="ROK (REPRESSOR, ORF, KINASE) FAMILY"/>
    <property type="match status" value="1"/>
</dbReference>
<dbReference type="Gene3D" id="3.30.420.40">
    <property type="match status" value="2"/>
</dbReference>
<dbReference type="InterPro" id="IPR043129">
    <property type="entry name" value="ATPase_NBD"/>
</dbReference>
<dbReference type="KEGG" id="vpy:HZI73_10960"/>
<keyword evidence="5" id="KW-1185">Reference proteome</keyword>
<evidence type="ECO:0000256" key="1">
    <source>
        <dbReference type="ARBA" id="ARBA00002486"/>
    </source>
</evidence>
<dbReference type="EMBL" id="CP058649">
    <property type="protein sequence ID" value="QUI22776.1"/>
    <property type="molecule type" value="Genomic_DNA"/>
</dbReference>
<dbReference type="Gene3D" id="1.10.10.10">
    <property type="entry name" value="Winged helix-like DNA-binding domain superfamily/Winged helix DNA-binding domain"/>
    <property type="match status" value="1"/>
</dbReference>
<dbReference type="GO" id="GO:0042732">
    <property type="term" value="P:D-xylose metabolic process"/>
    <property type="evidence" value="ECO:0007669"/>
    <property type="project" value="UniProtKB-KW"/>
</dbReference>
<name>A0A8J8MJR3_9FIRM</name>
<accession>A0A8J8MJR3</accession>
<dbReference type="Proteomes" id="UP000683246">
    <property type="component" value="Chromosome"/>
</dbReference>
<comment type="function">
    <text evidence="1">Transcriptional repressor of xylose-utilizing enzymes.</text>
</comment>
<evidence type="ECO:0000313" key="4">
    <source>
        <dbReference type="EMBL" id="QUI22776.1"/>
    </source>
</evidence>
<comment type="similarity">
    <text evidence="2">Belongs to the ROK (NagC/XylR) family.</text>
</comment>
<organism evidence="4 5">
    <name type="scientific">Vallitalea pronyensis</name>
    <dbReference type="NCBI Taxonomy" id="1348613"/>
    <lineage>
        <taxon>Bacteria</taxon>
        <taxon>Bacillati</taxon>
        <taxon>Bacillota</taxon>
        <taxon>Clostridia</taxon>
        <taxon>Lachnospirales</taxon>
        <taxon>Vallitaleaceae</taxon>
        <taxon>Vallitalea</taxon>
    </lineage>
</organism>
<evidence type="ECO:0000313" key="5">
    <source>
        <dbReference type="Proteomes" id="UP000683246"/>
    </source>
</evidence>
<dbReference type="InterPro" id="IPR000600">
    <property type="entry name" value="ROK"/>
</dbReference>
<protein>
    <submittedName>
        <fullName evidence="4">ROK family protein</fullName>
    </submittedName>
</protein>
<dbReference type="RefSeq" id="WP_212698271.1">
    <property type="nucleotide sequence ID" value="NZ_CP058649.1"/>
</dbReference>
<dbReference type="CDD" id="cd23763">
    <property type="entry name" value="ASKHA_ATPase_ROK"/>
    <property type="match status" value="1"/>
</dbReference>
<dbReference type="SUPFAM" id="SSF46785">
    <property type="entry name" value="Winged helix' DNA-binding domain"/>
    <property type="match status" value="1"/>
</dbReference>
<proteinExistence type="inferred from homology"/>
<keyword evidence="3" id="KW-0119">Carbohydrate metabolism</keyword>
<reference evidence="4" key="1">
    <citation type="submission" date="2020-07" db="EMBL/GenBank/DDBJ databases">
        <title>Vallitalea pronyensis genome.</title>
        <authorList>
            <person name="Postec A."/>
        </authorList>
    </citation>
    <scope>NUCLEOTIDE SEQUENCE</scope>
    <source>
        <strain evidence="4">FatNI3</strain>
    </source>
</reference>
<dbReference type="Pfam" id="PF00480">
    <property type="entry name" value="ROK"/>
    <property type="match status" value="1"/>
</dbReference>
<gene>
    <name evidence="4" type="ORF">HZI73_10960</name>
</gene>
<dbReference type="InterPro" id="IPR036390">
    <property type="entry name" value="WH_DNA-bd_sf"/>
</dbReference>
<keyword evidence="3" id="KW-0859">Xylose metabolism</keyword>
<dbReference type="SUPFAM" id="SSF53067">
    <property type="entry name" value="Actin-like ATPase domain"/>
    <property type="match status" value="1"/>
</dbReference>